<dbReference type="Proteomes" id="UP001326715">
    <property type="component" value="Chromosome"/>
</dbReference>
<dbReference type="Pfam" id="PF13905">
    <property type="entry name" value="Thioredoxin_8"/>
    <property type="match status" value="1"/>
</dbReference>
<evidence type="ECO:0000256" key="2">
    <source>
        <dbReference type="ARBA" id="ARBA00022748"/>
    </source>
</evidence>
<dbReference type="InterPro" id="IPR050553">
    <property type="entry name" value="Thioredoxin_ResA/DsbE_sf"/>
</dbReference>
<accession>A0A1K1N6S8</accession>
<dbReference type="InterPro" id="IPR012336">
    <property type="entry name" value="Thioredoxin-like_fold"/>
</dbReference>
<dbReference type="GO" id="GO:0030313">
    <property type="term" value="C:cell envelope"/>
    <property type="evidence" value="ECO:0007669"/>
    <property type="project" value="UniProtKB-SubCell"/>
</dbReference>
<dbReference type="GO" id="GO:0017004">
    <property type="term" value="P:cytochrome complex assembly"/>
    <property type="evidence" value="ECO:0007669"/>
    <property type="project" value="UniProtKB-KW"/>
</dbReference>
<evidence type="ECO:0000313" key="7">
    <source>
        <dbReference type="EMBL" id="WQG90877.1"/>
    </source>
</evidence>
<keyword evidence="9" id="KW-1185">Reference proteome</keyword>
<dbReference type="OrthoDB" id="6399635at2"/>
<proteinExistence type="predicted"/>
<name>A0A1K1N6S8_9BACT</name>
<dbReference type="Gene3D" id="3.40.30.10">
    <property type="entry name" value="Glutaredoxin"/>
    <property type="match status" value="1"/>
</dbReference>
<evidence type="ECO:0000313" key="8">
    <source>
        <dbReference type="Proteomes" id="UP000183788"/>
    </source>
</evidence>
<dbReference type="PANTHER" id="PTHR42852:SF6">
    <property type="entry name" value="THIOL:DISULFIDE INTERCHANGE PROTEIN DSBE"/>
    <property type="match status" value="1"/>
</dbReference>
<dbReference type="STRING" id="1004.SAMN05661012_01024"/>
<organism evidence="6 8">
    <name type="scientific">Chitinophaga sancti</name>
    <dbReference type="NCBI Taxonomy" id="1004"/>
    <lineage>
        <taxon>Bacteria</taxon>
        <taxon>Pseudomonadati</taxon>
        <taxon>Bacteroidota</taxon>
        <taxon>Chitinophagia</taxon>
        <taxon>Chitinophagales</taxon>
        <taxon>Chitinophagaceae</taxon>
        <taxon>Chitinophaga</taxon>
    </lineage>
</organism>
<dbReference type="Proteomes" id="UP000183788">
    <property type="component" value="Unassembled WGS sequence"/>
</dbReference>
<evidence type="ECO:0000256" key="4">
    <source>
        <dbReference type="ARBA" id="ARBA00023284"/>
    </source>
</evidence>
<protein>
    <submittedName>
        <fullName evidence="6">Thiol-disulfide isomerase or thioredoxin</fullName>
    </submittedName>
    <submittedName>
        <fullName evidence="7">Thioredoxin-like domain-containing protein</fullName>
    </submittedName>
</protein>
<gene>
    <name evidence="6" type="ORF">SAMN05661012_01024</name>
    <name evidence="7" type="ORF">SR876_05165</name>
</gene>
<keyword evidence="4" id="KW-0676">Redox-active center</keyword>
<evidence type="ECO:0000313" key="9">
    <source>
        <dbReference type="Proteomes" id="UP001326715"/>
    </source>
</evidence>
<dbReference type="PANTHER" id="PTHR42852">
    <property type="entry name" value="THIOL:DISULFIDE INTERCHANGE PROTEIN DSBE"/>
    <property type="match status" value="1"/>
</dbReference>
<dbReference type="AlphaFoldDB" id="A0A1K1N6S8"/>
<dbReference type="PROSITE" id="PS51352">
    <property type="entry name" value="THIOREDOXIN_2"/>
    <property type="match status" value="1"/>
</dbReference>
<dbReference type="SUPFAM" id="SSF52833">
    <property type="entry name" value="Thioredoxin-like"/>
    <property type="match status" value="1"/>
</dbReference>
<evidence type="ECO:0000259" key="5">
    <source>
        <dbReference type="PROSITE" id="PS51352"/>
    </source>
</evidence>
<dbReference type="CDD" id="cd02966">
    <property type="entry name" value="TlpA_like_family"/>
    <property type="match status" value="1"/>
</dbReference>
<sequence>MNCYLNLNTILACFVFLFINSCKPTDHTITIRGHITKLHRDKIYLYSIHDFDHPLDSALVKDDRFEFVIHPDKNFVPFIAAIIGNGFTYADVIPNFFTEPGVTLLEGELRGHITVNSGPENALMTKYLTLGFQDEQDTAKRSRYFNYINNRVKENPHSYYILDRISACIYAFRNEELRILLGNFSSEVAHSAGAKKIRQMLALRPDHYDKVTNFNLLTPYYGLQPVILPGKKYNLIIFWASWCHACREDIPQFKSIYNETGDHQNLNMVSVSIDKKDADWGKALLMEKMPWRQLRVDSMQMDAVEGYYNLGAIPTVVLADDKGNVLRRFKGFGDENRNDVIALLTAID</sequence>
<keyword evidence="6" id="KW-0413">Isomerase</keyword>
<evidence type="ECO:0000256" key="1">
    <source>
        <dbReference type="ARBA" id="ARBA00004196"/>
    </source>
</evidence>
<evidence type="ECO:0000256" key="3">
    <source>
        <dbReference type="ARBA" id="ARBA00023157"/>
    </source>
</evidence>
<dbReference type="InterPro" id="IPR036249">
    <property type="entry name" value="Thioredoxin-like_sf"/>
</dbReference>
<evidence type="ECO:0000313" key="6">
    <source>
        <dbReference type="EMBL" id="SFW31044.1"/>
    </source>
</evidence>
<dbReference type="GO" id="GO:0016853">
    <property type="term" value="F:isomerase activity"/>
    <property type="evidence" value="ECO:0007669"/>
    <property type="project" value="UniProtKB-KW"/>
</dbReference>
<feature type="domain" description="Thioredoxin" evidence="5">
    <location>
        <begin position="205"/>
        <end position="348"/>
    </location>
</feature>
<keyword evidence="3" id="KW-1015">Disulfide bond</keyword>
<dbReference type="EMBL" id="FPIZ01000003">
    <property type="protein sequence ID" value="SFW31044.1"/>
    <property type="molecule type" value="Genomic_DNA"/>
</dbReference>
<dbReference type="InterPro" id="IPR013766">
    <property type="entry name" value="Thioredoxin_domain"/>
</dbReference>
<reference evidence="7 9" key="2">
    <citation type="submission" date="2023-11" db="EMBL/GenBank/DDBJ databases">
        <title>MicrobeMod: A computational toolkit for identifying prokaryotic methylation and restriction-modification with nanopore sequencing.</title>
        <authorList>
            <person name="Crits-Christoph A."/>
            <person name="Kang S.C."/>
            <person name="Lee H."/>
            <person name="Ostrov N."/>
        </authorList>
    </citation>
    <scope>NUCLEOTIDE SEQUENCE [LARGE SCALE GENOMIC DNA]</scope>
    <source>
        <strain evidence="7 9">ATCC 23090</strain>
    </source>
</reference>
<reference evidence="6 8" key="1">
    <citation type="submission" date="2016-11" db="EMBL/GenBank/DDBJ databases">
        <authorList>
            <person name="Jaros S."/>
            <person name="Januszkiewicz K."/>
            <person name="Wedrychowicz H."/>
        </authorList>
    </citation>
    <scope>NUCLEOTIDE SEQUENCE [LARGE SCALE GENOMIC DNA]</scope>
    <source>
        <strain evidence="6 8">DSM 784</strain>
    </source>
</reference>
<keyword evidence="2" id="KW-0201">Cytochrome c-type biogenesis</keyword>
<comment type="subcellular location">
    <subcellularLocation>
        <location evidence="1">Cell envelope</location>
    </subcellularLocation>
</comment>
<dbReference type="EMBL" id="CP140154">
    <property type="protein sequence ID" value="WQG90877.1"/>
    <property type="molecule type" value="Genomic_DNA"/>
</dbReference>